<gene>
    <name evidence="2" type="ORF">K435DRAFT_863817</name>
</gene>
<proteinExistence type="predicted"/>
<sequence length="94" mass="10156">MTIVFAVVTMLVALVHVGFVNVALAVVIVFAVMTVLVFSIIGVVDLGNVTLLDGEGWSDPEAQENPCPTPDTSNRDKSLSEMHSHEYRVGIVSW</sequence>
<reference evidence="2 3" key="1">
    <citation type="journal article" date="2019" name="Nat. Ecol. Evol.">
        <title>Megaphylogeny resolves global patterns of mushroom evolution.</title>
        <authorList>
            <person name="Varga T."/>
            <person name="Krizsan K."/>
            <person name="Foldi C."/>
            <person name="Dima B."/>
            <person name="Sanchez-Garcia M."/>
            <person name="Sanchez-Ramirez S."/>
            <person name="Szollosi G.J."/>
            <person name="Szarkandi J.G."/>
            <person name="Papp V."/>
            <person name="Albert L."/>
            <person name="Andreopoulos W."/>
            <person name="Angelini C."/>
            <person name="Antonin V."/>
            <person name="Barry K.W."/>
            <person name="Bougher N.L."/>
            <person name="Buchanan P."/>
            <person name="Buyck B."/>
            <person name="Bense V."/>
            <person name="Catcheside P."/>
            <person name="Chovatia M."/>
            <person name="Cooper J."/>
            <person name="Damon W."/>
            <person name="Desjardin D."/>
            <person name="Finy P."/>
            <person name="Geml J."/>
            <person name="Haridas S."/>
            <person name="Hughes K."/>
            <person name="Justo A."/>
            <person name="Karasinski D."/>
            <person name="Kautmanova I."/>
            <person name="Kiss B."/>
            <person name="Kocsube S."/>
            <person name="Kotiranta H."/>
            <person name="LaButti K.M."/>
            <person name="Lechner B.E."/>
            <person name="Liimatainen K."/>
            <person name="Lipzen A."/>
            <person name="Lukacs Z."/>
            <person name="Mihaltcheva S."/>
            <person name="Morgado L.N."/>
            <person name="Niskanen T."/>
            <person name="Noordeloos M.E."/>
            <person name="Ohm R.A."/>
            <person name="Ortiz-Santana B."/>
            <person name="Ovrebo C."/>
            <person name="Racz N."/>
            <person name="Riley R."/>
            <person name="Savchenko A."/>
            <person name="Shiryaev A."/>
            <person name="Soop K."/>
            <person name="Spirin V."/>
            <person name="Szebenyi C."/>
            <person name="Tomsovsky M."/>
            <person name="Tulloss R.E."/>
            <person name="Uehling J."/>
            <person name="Grigoriev I.V."/>
            <person name="Vagvolgyi C."/>
            <person name="Papp T."/>
            <person name="Martin F.M."/>
            <person name="Miettinen O."/>
            <person name="Hibbett D.S."/>
            <person name="Nagy L.G."/>
        </authorList>
    </citation>
    <scope>NUCLEOTIDE SEQUENCE [LARGE SCALE GENOMIC DNA]</scope>
    <source>
        <strain evidence="2 3">CBS 962.96</strain>
    </source>
</reference>
<dbReference type="EMBL" id="ML179319">
    <property type="protein sequence ID" value="THU90963.1"/>
    <property type="molecule type" value="Genomic_DNA"/>
</dbReference>
<evidence type="ECO:0000313" key="3">
    <source>
        <dbReference type="Proteomes" id="UP000297245"/>
    </source>
</evidence>
<feature type="region of interest" description="Disordered" evidence="1">
    <location>
        <begin position="57"/>
        <end position="82"/>
    </location>
</feature>
<protein>
    <submittedName>
        <fullName evidence="2">Uncharacterized protein</fullName>
    </submittedName>
</protein>
<feature type="compositionally biased region" description="Basic and acidic residues" evidence="1">
    <location>
        <begin position="73"/>
        <end position="82"/>
    </location>
</feature>
<organism evidence="2 3">
    <name type="scientific">Dendrothele bispora (strain CBS 962.96)</name>
    <dbReference type="NCBI Taxonomy" id="1314807"/>
    <lineage>
        <taxon>Eukaryota</taxon>
        <taxon>Fungi</taxon>
        <taxon>Dikarya</taxon>
        <taxon>Basidiomycota</taxon>
        <taxon>Agaricomycotina</taxon>
        <taxon>Agaricomycetes</taxon>
        <taxon>Agaricomycetidae</taxon>
        <taxon>Agaricales</taxon>
        <taxon>Agaricales incertae sedis</taxon>
        <taxon>Dendrothele</taxon>
    </lineage>
</organism>
<evidence type="ECO:0000313" key="2">
    <source>
        <dbReference type="EMBL" id="THU90963.1"/>
    </source>
</evidence>
<name>A0A4S8LPS4_DENBC</name>
<evidence type="ECO:0000256" key="1">
    <source>
        <dbReference type="SAM" id="MobiDB-lite"/>
    </source>
</evidence>
<dbReference type="AlphaFoldDB" id="A0A4S8LPS4"/>
<accession>A0A4S8LPS4</accession>
<keyword evidence="3" id="KW-1185">Reference proteome</keyword>
<dbReference type="Proteomes" id="UP000297245">
    <property type="component" value="Unassembled WGS sequence"/>
</dbReference>